<dbReference type="GeneID" id="105176867"/>
<dbReference type="PANTHER" id="PTHR22870">
    <property type="entry name" value="REGULATOR OF CHROMOSOME CONDENSATION"/>
    <property type="match status" value="1"/>
</dbReference>
<keyword evidence="1" id="KW-0677">Repeat</keyword>
<dbReference type="InterPro" id="IPR051210">
    <property type="entry name" value="Ub_ligase/GEF_domain"/>
</dbReference>
<feature type="repeat" description="RCC1" evidence="2">
    <location>
        <begin position="139"/>
        <end position="191"/>
    </location>
</feature>
<evidence type="ECO:0000313" key="4">
    <source>
        <dbReference type="Proteomes" id="UP000504604"/>
    </source>
</evidence>
<dbReference type="Gramene" id="SIN_1019356.t">
    <property type="protein sequence ID" value="SIN_1019356.t"/>
    <property type="gene ID" value="SIN_1019356"/>
</dbReference>
<feature type="repeat" description="RCC1" evidence="2">
    <location>
        <begin position="393"/>
        <end position="444"/>
    </location>
</feature>
<protein>
    <submittedName>
        <fullName evidence="5">Probable E3 ubiquitin-protein ligase HERC1</fullName>
    </submittedName>
</protein>
<dbReference type="InterPro" id="IPR009091">
    <property type="entry name" value="RCC1/BLIP-II"/>
</dbReference>
<feature type="repeat" description="RCC1" evidence="2">
    <location>
        <begin position="192"/>
        <end position="285"/>
    </location>
</feature>
<dbReference type="OrthoDB" id="8068875at2759"/>
<keyword evidence="4" id="KW-1185">Reference proteome</keyword>
<reference evidence="5" key="1">
    <citation type="submission" date="2025-08" db="UniProtKB">
        <authorList>
            <consortium name="RefSeq"/>
        </authorList>
    </citation>
    <scope>IDENTIFICATION</scope>
</reference>
<feature type="repeat" description="RCC1" evidence="2">
    <location>
        <begin position="28"/>
        <end position="83"/>
    </location>
</feature>
<sequence>MLRFLNRKNRSPSGLLIGLARRWMSAKTTVMSFGDGSQGALGLAASPMGLCCDTYEPTPVPGLPPDLCSITAGHYHSLAVTSQGQVWAWGRNSESQLGRGQLSPRETWSQPQKVEGLNQVRIQAAFASGVISAAIGDDGTLWVWGKSNRGQLGLGKDVIEAILPARVESLLGQEIVKVSLGWGHALALSKDGKLFGWGYYADGRLGKIGKSLEASPLDSVAEKVYSSSENSNLMVETAEKLVLAAIEKEKEMPVIWEPTLVEELFDVKVVDIACGLDHSLVLCSDGSLLSGGSNVYGQLGRVKEDLGLHQVDMSQRPLSIASGLGHSLAICEHTLSESGEDSRSVVTWGWNQSSQLGREGSVNVPLVVDSLVGEMPISVSGGRVHSLAVTAKQEVWSWGCGRNGRLGLGSSVDEPEPTLVECLEGREVLQAVSGFDHNLVLVAE</sequence>
<dbReference type="PRINTS" id="PR00633">
    <property type="entry name" value="RCCNDNSATION"/>
</dbReference>
<dbReference type="PROSITE" id="PS00626">
    <property type="entry name" value="RCC1_2"/>
    <property type="match status" value="2"/>
</dbReference>
<dbReference type="FunCoup" id="A0A6I9UTD8">
    <property type="interactions" value="425"/>
</dbReference>
<dbReference type="PROSITE" id="PS50012">
    <property type="entry name" value="RCC1_3"/>
    <property type="match status" value="6"/>
</dbReference>
<dbReference type="Proteomes" id="UP000504604">
    <property type="component" value="Linkage group LG14"/>
</dbReference>
<dbReference type="Gene3D" id="2.130.10.30">
    <property type="entry name" value="Regulator of chromosome condensation 1/beta-lactamase-inhibitor protein II"/>
    <property type="match status" value="3"/>
</dbReference>
<dbReference type="SUPFAM" id="SSF50985">
    <property type="entry name" value="RCC1/BLIP-II"/>
    <property type="match status" value="1"/>
</dbReference>
<dbReference type="KEGG" id="sind:105176867"/>
<name>A0A6I9UTD8_SESIN</name>
<dbReference type="RefSeq" id="XP_011098103.1">
    <property type="nucleotide sequence ID" value="XM_011099801.2"/>
</dbReference>
<feature type="repeat" description="RCC1" evidence="2">
    <location>
        <begin position="343"/>
        <end position="392"/>
    </location>
</feature>
<accession>A0A6I9UTD8</accession>
<feature type="domain" description="RCC1-like" evidence="3">
    <location>
        <begin position="30"/>
        <end position="439"/>
    </location>
</feature>
<dbReference type="InterPro" id="IPR000408">
    <property type="entry name" value="Reg_chr_condens"/>
</dbReference>
<evidence type="ECO:0000256" key="1">
    <source>
        <dbReference type="ARBA" id="ARBA00022737"/>
    </source>
</evidence>
<feature type="repeat" description="RCC1" evidence="2">
    <location>
        <begin position="84"/>
        <end position="138"/>
    </location>
</feature>
<dbReference type="Pfam" id="PF25390">
    <property type="entry name" value="WD40_RLD"/>
    <property type="match status" value="1"/>
</dbReference>
<dbReference type="PANTHER" id="PTHR22870:SF365">
    <property type="entry name" value="REGULATOR OF CHROMOSOME CONDENSATION (CELL CYCLE REGULATORY PROTEIN)-RELATED"/>
    <property type="match status" value="1"/>
</dbReference>
<proteinExistence type="predicted"/>
<organism evidence="4 5">
    <name type="scientific">Sesamum indicum</name>
    <name type="common">Oriental sesame</name>
    <name type="synonym">Sesamum orientale</name>
    <dbReference type="NCBI Taxonomy" id="4182"/>
    <lineage>
        <taxon>Eukaryota</taxon>
        <taxon>Viridiplantae</taxon>
        <taxon>Streptophyta</taxon>
        <taxon>Embryophyta</taxon>
        <taxon>Tracheophyta</taxon>
        <taxon>Spermatophyta</taxon>
        <taxon>Magnoliopsida</taxon>
        <taxon>eudicotyledons</taxon>
        <taxon>Gunneridae</taxon>
        <taxon>Pentapetalae</taxon>
        <taxon>asterids</taxon>
        <taxon>lamiids</taxon>
        <taxon>Lamiales</taxon>
        <taxon>Pedaliaceae</taxon>
        <taxon>Sesamum</taxon>
    </lineage>
</organism>
<dbReference type="InParanoid" id="A0A6I9UTD8"/>
<gene>
    <name evidence="5" type="primary">LOC105176867</name>
</gene>
<evidence type="ECO:0000256" key="2">
    <source>
        <dbReference type="PROSITE-ProRule" id="PRU00235"/>
    </source>
</evidence>
<evidence type="ECO:0000313" key="5">
    <source>
        <dbReference type="RefSeq" id="XP_011098103.1"/>
    </source>
</evidence>
<dbReference type="InterPro" id="IPR058923">
    <property type="entry name" value="RCC1-like_dom"/>
</dbReference>
<evidence type="ECO:0000259" key="3">
    <source>
        <dbReference type="Pfam" id="PF25390"/>
    </source>
</evidence>
<dbReference type="AlphaFoldDB" id="A0A6I9UTD8"/>